<gene>
    <name evidence="1" type="ORF">QYT958_LOCUS36254</name>
</gene>
<evidence type="ECO:0000313" key="2">
    <source>
        <dbReference type="Proteomes" id="UP000663848"/>
    </source>
</evidence>
<evidence type="ECO:0000313" key="1">
    <source>
        <dbReference type="EMBL" id="CAF4982008.1"/>
    </source>
</evidence>
<comment type="caution">
    <text evidence="1">The sequence shown here is derived from an EMBL/GenBank/DDBJ whole genome shotgun (WGS) entry which is preliminary data.</text>
</comment>
<reference evidence="1" key="1">
    <citation type="submission" date="2021-02" db="EMBL/GenBank/DDBJ databases">
        <authorList>
            <person name="Nowell W R."/>
        </authorList>
    </citation>
    <scope>NUCLEOTIDE SEQUENCE</scope>
</reference>
<sequence length="108" mass="11815">MHDLYKANFAQQNYLSLFCMFYFYRFSSVNLKSAANVVRSFFPLSKKAPPLEPTTPISAAIPIVSTPPSTSVASSDSLSKRLSAESFFGCSKKTPKSNIPVLTPPSSQ</sequence>
<organism evidence="1 2">
    <name type="scientific">Rotaria socialis</name>
    <dbReference type="NCBI Taxonomy" id="392032"/>
    <lineage>
        <taxon>Eukaryota</taxon>
        <taxon>Metazoa</taxon>
        <taxon>Spiralia</taxon>
        <taxon>Gnathifera</taxon>
        <taxon>Rotifera</taxon>
        <taxon>Eurotatoria</taxon>
        <taxon>Bdelloidea</taxon>
        <taxon>Philodinida</taxon>
        <taxon>Philodinidae</taxon>
        <taxon>Rotaria</taxon>
    </lineage>
</organism>
<dbReference type="AlphaFoldDB" id="A0A821ZFL0"/>
<name>A0A821ZFL0_9BILA</name>
<accession>A0A821ZFL0</accession>
<dbReference type="EMBL" id="CAJOBR010028587">
    <property type="protein sequence ID" value="CAF4982008.1"/>
    <property type="molecule type" value="Genomic_DNA"/>
</dbReference>
<dbReference type="Proteomes" id="UP000663848">
    <property type="component" value="Unassembled WGS sequence"/>
</dbReference>
<protein>
    <submittedName>
        <fullName evidence="1">Uncharacterized protein</fullName>
    </submittedName>
</protein>
<proteinExistence type="predicted"/>